<evidence type="ECO:0000256" key="3">
    <source>
        <dbReference type="ARBA" id="ARBA00022777"/>
    </source>
</evidence>
<keyword evidence="2 5" id="KW-0547">Nucleotide-binding</keyword>
<dbReference type="InterPro" id="IPR011047">
    <property type="entry name" value="Quinoprotein_ADH-like_sf"/>
</dbReference>
<dbReference type="SUPFAM" id="SSF50998">
    <property type="entry name" value="Quinoprotein alcohol dehydrogenase-like"/>
    <property type="match status" value="2"/>
</dbReference>
<feature type="binding site" evidence="5">
    <location>
        <position position="67"/>
    </location>
    <ligand>
        <name>ATP</name>
        <dbReference type="ChEBI" id="CHEBI:30616"/>
    </ligand>
</feature>
<dbReference type="Pfam" id="PF13360">
    <property type="entry name" value="PQQ_2"/>
    <property type="match status" value="1"/>
</dbReference>
<feature type="domain" description="Protein kinase" evidence="6">
    <location>
        <begin position="29"/>
        <end position="290"/>
    </location>
</feature>
<protein>
    <recommendedName>
        <fullName evidence="6">Protein kinase domain-containing protein</fullName>
    </recommendedName>
</protein>
<dbReference type="InterPro" id="IPR017441">
    <property type="entry name" value="Protein_kinase_ATP_BS"/>
</dbReference>
<dbReference type="AlphaFoldDB" id="A0A918N663"/>
<dbReference type="EMBL" id="BMWD01000002">
    <property type="protein sequence ID" value="GGX44538.1"/>
    <property type="molecule type" value="Genomic_DNA"/>
</dbReference>
<dbReference type="PROSITE" id="PS00107">
    <property type="entry name" value="PROTEIN_KINASE_ATP"/>
    <property type="match status" value="1"/>
</dbReference>
<evidence type="ECO:0000313" key="8">
    <source>
        <dbReference type="Proteomes" id="UP000645555"/>
    </source>
</evidence>
<keyword evidence="4 5" id="KW-0067">ATP-binding</keyword>
<dbReference type="Pfam" id="PF00069">
    <property type="entry name" value="Pkinase"/>
    <property type="match status" value="1"/>
</dbReference>
<evidence type="ECO:0000313" key="7">
    <source>
        <dbReference type="EMBL" id="GGX44538.1"/>
    </source>
</evidence>
<evidence type="ECO:0000256" key="4">
    <source>
        <dbReference type="ARBA" id="ARBA00022840"/>
    </source>
</evidence>
<dbReference type="PROSITE" id="PS50011">
    <property type="entry name" value="PROTEIN_KINASE_DOM"/>
    <property type="match status" value="1"/>
</dbReference>
<evidence type="ECO:0000256" key="1">
    <source>
        <dbReference type="ARBA" id="ARBA00022679"/>
    </source>
</evidence>
<dbReference type="Gene3D" id="2.130.10.10">
    <property type="entry name" value="YVTN repeat-like/Quinoprotein amine dehydrogenase"/>
    <property type="match status" value="2"/>
</dbReference>
<organism evidence="7 8">
    <name type="scientific">Streptomyces fructofermentans</name>
    <dbReference type="NCBI Taxonomy" id="152141"/>
    <lineage>
        <taxon>Bacteria</taxon>
        <taxon>Bacillati</taxon>
        <taxon>Actinomycetota</taxon>
        <taxon>Actinomycetes</taxon>
        <taxon>Kitasatosporales</taxon>
        <taxon>Streptomycetaceae</taxon>
        <taxon>Streptomyces</taxon>
    </lineage>
</organism>
<comment type="caution">
    <text evidence="7">The sequence shown here is derived from an EMBL/GenBank/DDBJ whole genome shotgun (WGS) entry which is preliminary data.</text>
</comment>
<proteinExistence type="predicted"/>
<dbReference type="InterPro" id="IPR015943">
    <property type="entry name" value="WD40/YVTN_repeat-like_dom_sf"/>
</dbReference>
<keyword evidence="1" id="KW-0808">Transferase</keyword>
<gene>
    <name evidence="7" type="ORF">GCM10010515_09280</name>
</gene>
<evidence type="ECO:0000256" key="5">
    <source>
        <dbReference type="PROSITE-ProRule" id="PRU10141"/>
    </source>
</evidence>
<dbReference type="PANTHER" id="PTHR43289:SF34">
    <property type="entry name" value="SERINE_THREONINE-PROTEIN KINASE YBDM-RELATED"/>
    <property type="match status" value="1"/>
</dbReference>
<evidence type="ECO:0000256" key="2">
    <source>
        <dbReference type="ARBA" id="ARBA00022741"/>
    </source>
</evidence>
<dbReference type="Gene3D" id="3.30.200.20">
    <property type="entry name" value="Phosphorylase Kinase, domain 1"/>
    <property type="match status" value="1"/>
</dbReference>
<dbReference type="GO" id="GO:0005524">
    <property type="term" value="F:ATP binding"/>
    <property type="evidence" value="ECO:0007669"/>
    <property type="project" value="UniProtKB-UniRule"/>
</dbReference>
<name>A0A918N663_9ACTN</name>
<keyword evidence="8" id="KW-1185">Reference proteome</keyword>
<dbReference type="CDD" id="cd14014">
    <property type="entry name" value="STKc_PknB_like"/>
    <property type="match status" value="1"/>
</dbReference>
<dbReference type="InterPro" id="IPR011009">
    <property type="entry name" value="Kinase-like_dom_sf"/>
</dbReference>
<dbReference type="InterPro" id="IPR000719">
    <property type="entry name" value="Prot_kinase_dom"/>
</dbReference>
<dbReference type="GO" id="GO:0004674">
    <property type="term" value="F:protein serine/threonine kinase activity"/>
    <property type="evidence" value="ECO:0007669"/>
    <property type="project" value="TreeGrafter"/>
</dbReference>
<reference evidence="7" key="1">
    <citation type="journal article" date="2014" name="Int. J. Syst. Evol. Microbiol.">
        <title>Complete genome sequence of Corynebacterium casei LMG S-19264T (=DSM 44701T), isolated from a smear-ripened cheese.</title>
        <authorList>
            <consortium name="US DOE Joint Genome Institute (JGI-PGF)"/>
            <person name="Walter F."/>
            <person name="Albersmeier A."/>
            <person name="Kalinowski J."/>
            <person name="Ruckert C."/>
        </authorList>
    </citation>
    <scope>NUCLEOTIDE SEQUENCE</scope>
    <source>
        <strain evidence="7">JCM 4956</strain>
    </source>
</reference>
<dbReference type="Gene3D" id="1.10.510.10">
    <property type="entry name" value="Transferase(Phosphotransferase) domain 1"/>
    <property type="match status" value="1"/>
</dbReference>
<reference evidence="7" key="2">
    <citation type="submission" date="2020-09" db="EMBL/GenBank/DDBJ databases">
        <authorList>
            <person name="Sun Q."/>
            <person name="Ohkuma M."/>
        </authorList>
    </citation>
    <scope>NUCLEOTIDE SEQUENCE</scope>
    <source>
        <strain evidence="7">JCM 4956</strain>
    </source>
</reference>
<dbReference type="SUPFAM" id="SSF56112">
    <property type="entry name" value="Protein kinase-like (PK-like)"/>
    <property type="match status" value="1"/>
</dbReference>
<keyword evidence="3" id="KW-0418">Kinase</keyword>
<accession>A0A918N663</accession>
<dbReference type="InterPro" id="IPR018391">
    <property type="entry name" value="PQQ_b-propeller_rpt"/>
</dbReference>
<dbReference type="SMART" id="SM00564">
    <property type="entry name" value="PQQ"/>
    <property type="match status" value="3"/>
</dbReference>
<dbReference type="Proteomes" id="UP000645555">
    <property type="component" value="Unassembled WGS sequence"/>
</dbReference>
<dbReference type="RefSeq" id="WP_190033988.1">
    <property type="nucleotide sequence ID" value="NZ_BMWD01000002.1"/>
</dbReference>
<evidence type="ECO:0000259" key="6">
    <source>
        <dbReference type="PROSITE" id="PS50011"/>
    </source>
</evidence>
<dbReference type="PANTHER" id="PTHR43289">
    <property type="entry name" value="MITOGEN-ACTIVATED PROTEIN KINASE KINASE KINASE 20-RELATED"/>
    <property type="match status" value="1"/>
</dbReference>
<sequence length="649" mass="68379">MEEQPTAPMPTVAPVTELRDSDPVEAAGFRLLGRLGTGGFGHIYLGRRATDPAADPGGDPYTLAAVKLLKEEFSADAGHLQRFHQESKALARCAGAGIPELLSFRFDNGDLPAIATRFVPGPSLYRVVDSHAGALPSGTVRALGADLVDTLRTAHSKGLLHRDLHPGNILLTDDSPWIIDFGLTRIRGQRLTRPLDQAIGNPHYCAPEQLDGLAATGASTDVFGIGAVLLFALTGRAPYPGARLRAQRAVDLSGLAGDRLGGLIGSCLAENADDRPSLDELRSAFGEPGALDLPAGVRRTLAEHRAQLQVFLRSVGNEAELTVPFRPGRRGWTRNVGDWAHAVLPTEDGAVAAADGTGALHWLHAAGGTPIARYTGYRPPLRMSAGEQLLLVRDAAGRLEAWDTRKRTRRWSAVTPGGNAATPVLLHGHNVLLCEPEGTLLHFDAHTRLVWWRSAPLTDPTAVIAGPDRVYVLTGHGRRLLALNDEDGTPAWPEPFTLEAPARAAPLPDGETVVVADSRGGLHCLSAADASVRWSVALGAPVVTAPVRVGDTIVVGDTSGVLHAHAARTGAAVWRTDGENGDEIFVLCAMGTTVVAGGWRGRLHAVNAADGSTVRTVDLPGQILALTPSSVNTAVLAATSEGTVRQVPL</sequence>
<dbReference type="InterPro" id="IPR002372">
    <property type="entry name" value="PQQ_rpt_dom"/>
</dbReference>